<organism evidence="5 6">
    <name type="scientific">Exidia glandulosa HHB12029</name>
    <dbReference type="NCBI Taxonomy" id="1314781"/>
    <lineage>
        <taxon>Eukaryota</taxon>
        <taxon>Fungi</taxon>
        <taxon>Dikarya</taxon>
        <taxon>Basidiomycota</taxon>
        <taxon>Agaricomycotina</taxon>
        <taxon>Agaricomycetes</taxon>
        <taxon>Auriculariales</taxon>
        <taxon>Exidiaceae</taxon>
        <taxon>Exidia</taxon>
    </lineage>
</organism>
<protein>
    <submittedName>
        <fullName evidence="5">TPR-like protein</fullName>
    </submittedName>
</protein>
<dbReference type="GO" id="GO:0016593">
    <property type="term" value="C:Cdc73/Paf1 complex"/>
    <property type="evidence" value="ECO:0007669"/>
    <property type="project" value="TreeGrafter"/>
</dbReference>
<dbReference type="FunCoup" id="A0A165MI03">
    <property type="interactions" value="605"/>
</dbReference>
<dbReference type="PANTHER" id="PTHR14027:SF2">
    <property type="entry name" value="RNA POLYMERASE-ASSOCIATED PROTEIN CTR9 HOMOLOG"/>
    <property type="match status" value="1"/>
</dbReference>
<dbReference type="SUPFAM" id="SSF48452">
    <property type="entry name" value="TPR-like"/>
    <property type="match status" value="3"/>
</dbReference>
<dbReference type="InterPro" id="IPR031101">
    <property type="entry name" value="Ctr9"/>
</dbReference>
<keyword evidence="6" id="KW-1185">Reference proteome</keyword>
<feature type="region of interest" description="Disordered" evidence="4">
    <location>
        <begin position="1015"/>
        <end position="1137"/>
    </location>
</feature>
<keyword evidence="1" id="KW-0677">Repeat</keyword>
<gene>
    <name evidence="5" type="ORF">EXIGLDRAFT_739002</name>
</gene>
<dbReference type="GO" id="GO:0000993">
    <property type="term" value="F:RNA polymerase II complex binding"/>
    <property type="evidence" value="ECO:0007669"/>
    <property type="project" value="TreeGrafter"/>
</dbReference>
<dbReference type="OrthoDB" id="343875at2759"/>
<dbReference type="STRING" id="1314781.A0A165MI03"/>
<dbReference type="EMBL" id="KV425911">
    <property type="protein sequence ID" value="KZV99295.1"/>
    <property type="molecule type" value="Genomic_DNA"/>
</dbReference>
<accession>A0A165MI03</accession>
<name>A0A165MI03_EXIGL</name>
<feature type="compositionally biased region" description="Basic residues" evidence="4">
    <location>
        <begin position="1049"/>
        <end position="1062"/>
    </location>
</feature>
<dbReference type="InterPro" id="IPR011990">
    <property type="entry name" value="TPR-like_helical_dom_sf"/>
</dbReference>
<feature type="compositionally biased region" description="Basic and acidic residues" evidence="4">
    <location>
        <begin position="1015"/>
        <end position="1024"/>
    </location>
</feature>
<dbReference type="PROSITE" id="PS50005">
    <property type="entry name" value="TPR"/>
    <property type="match status" value="1"/>
</dbReference>
<evidence type="ECO:0000256" key="3">
    <source>
        <dbReference type="PROSITE-ProRule" id="PRU00339"/>
    </source>
</evidence>
<evidence type="ECO:0000313" key="5">
    <source>
        <dbReference type="EMBL" id="KZV99295.1"/>
    </source>
</evidence>
<reference evidence="5 6" key="1">
    <citation type="journal article" date="2016" name="Mol. Biol. Evol.">
        <title>Comparative Genomics of Early-Diverging Mushroom-Forming Fungi Provides Insights into the Origins of Lignocellulose Decay Capabilities.</title>
        <authorList>
            <person name="Nagy L.G."/>
            <person name="Riley R."/>
            <person name="Tritt A."/>
            <person name="Adam C."/>
            <person name="Daum C."/>
            <person name="Floudas D."/>
            <person name="Sun H."/>
            <person name="Yadav J.S."/>
            <person name="Pangilinan J."/>
            <person name="Larsson K.H."/>
            <person name="Matsuura K."/>
            <person name="Barry K."/>
            <person name="Labutti K."/>
            <person name="Kuo R."/>
            <person name="Ohm R.A."/>
            <person name="Bhattacharya S.S."/>
            <person name="Shirouzu T."/>
            <person name="Yoshinaga Y."/>
            <person name="Martin F.M."/>
            <person name="Grigoriev I.V."/>
            <person name="Hibbett D.S."/>
        </authorList>
    </citation>
    <scope>NUCLEOTIDE SEQUENCE [LARGE SCALE GENOMIC DNA]</scope>
    <source>
        <strain evidence="5 6">HHB12029</strain>
    </source>
</reference>
<dbReference type="SMART" id="SM00028">
    <property type="entry name" value="TPR"/>
    <property type="match status" value="7"/>
</dbReference>
<dbReference type="Proteomes" id="UP000077266">
    <property type="component" value="Unassembled WGS sequence"/>
</dbReference>
<evidence type="ECO:0000256" key="1">
    <source>
        <dbReference type="ARBA" id="ARBA00022737"/>
    </source>
</evidence>
<proteinExistence type="predicted"/>
<dbReference type="InParanoid" id="A0A165MI03"/>
<evidence type="ECO:0000313" key="6">
    <source>
        <dbReference type="Proteomes" id="UP000077266"/>
    </source>
</evidence>
<evidence type="ECO:0000256" key="4">
    <source>
        <dbReference type="SAM" id="MobiDB-lite"/>
    </source>
</evidence>
<dbReference type="InterPro" id="IPR019734">
    <property type="entry name" value="TPR_rpt"/>
</dbReference>
<dbReference type="Gene3D" id="1.25.40.10">
    <property type="entry name" value="Tetratricopeptide repeat domain"/>
    <property type="match status" value="4"/>
</dbReference>
<evidence type="ECO:0000256" key="2">
    <source>
        <dbReference type="ARBA" id="ARBA00022803"/>
    </source>
</evidence>
<dbReference type="Pfam" id="PF13432">
    <property type="entry name" value="TPR_16"/>
    <property type="match status" value="1"/>
</dbReference>
<sequence length="1137" mass="125008">MSRTLDIQVGPELVSIDLDSLETEQPDAYVELLKEANSSVGVWTRLAAEYWRKGNAKNVDIARQICEAAITALSKQSATLAPAYAMLANLKVAYAQRAPKMILENARVDKLSGPTKDAYMAEANGLMNRAMELERTDVLILLTRGILQLANRKADDAQRTFDAVLAKHPNNVVALTGRARILYQRRQYAAALKGFQRLLQLAPDALPDPRIGIGMCLWSLAARDKARMAWARSLEVHPDHYPALVLLGLASINASKDVRLPDSERAAEYALGIKFIERAFKFCKESAAAANALAEMFLRKGTSALTTALKLAERTIQHADTLPLLADGHMRVARALHAQGDLAEAGKHYEAAGGVLGAVGLAGVKIQTDEYAAATHVLEKLLQPTTVQPASASFPTPAGPKLEATFMLASLHAFARPGVSSTDLARGRTKARELYERAMRDLEIASRDLARASGVVGDDARVNVRGLGEEVAMHVEIARLWTEDPALGIQHASAHSTHFEKALHALSEALRIARAAGATGDAIFARLLNNVAALRHGEGAYEIARGMYEDALAVATGLPSEEGEGISVSVLYNLGRCLEDMEEKGIGEGGHGNAGEVYAKLLSRHGEYIDAKVRQAHILTSQNRMNEAHDLIKQALASAPHALNLRAYYTHFLLRVGMWKNARDFVFATLRDCDKNDVYALCAAGVVLYHQAREAGRGFGGPGGTDAPMSAEERKKNFVRACEFFEKALAQDPFCAVAAQGLAIALAEDALGTLAGALGPPAQGFDPSKAAREALDVFAKVRESLADGAVYANMGHCYYARDEFERAVESYETANKRFYEGRNVTTLLCLSRTWYAKANKDQSFAGMRNALKYAQQAMHLTPGDKAIVYNIAMIEQKAAEMLFGLEASKRTLVELKRAIAQAEHAQTHVNPPVFGSLAADTSGMLPYSRDIADQRRRYGDTMLRKRAEHLAKQEEYENEVNAKFDAARQRRQDEKERLEAAERERLEELRRQAEVLAEQRRKARAEIEELNLKMAEESEEERERKVAKKRARTERAAAEDLPEGEGGGQKKRKRTTKKRTKRGRGEDGDEDEGVRLPSEDEEDAMFSGPEDRGEAPAKRVPKKRVIKDDEDEDVEGTSHKRKKIKSKEVISDSDMDD</sequence>
<dbReference type="AlphaFoldDB" id="A0A165MI03"/>
<dbReference type="GO" id="GO:0006355">
    <property type="term" value="P:regulation of DNA-templated transcription"/>
    <property type="evidence" value="ECO:0007669"/>
    <property type="project" value="InterPro"/>
</dbReference>
<dbReference type="GO" id="GO:0006368">
    <property type="term" value="P:transcription elongation by RNA polymerase II"/>
    <property type="evidence" value="ECO:0007669"/>
    <property type="project" value="TreeGrafter"/>
</dbReference>
<dbReference type="PANTHER" id="PTHR14027">
    <property type="entry name" value="RNA POLYMERASE-ASSOCIATED PROTEIN CTR9"/>
    <property type="match status" value="1"/>
</dbReference>
<keyword evidence="2 3" id="KW-0802">TPR repeat</keyword>
<feature type="repeat" description="TPR" evidence="3">
    <location>
        <begin position="172"/>
        <end position="205"/>
    </location>
</feature>